<organism evidence="2 3">
    <name type="scientific">Kordia periserrulae</name>
    <dbReference type="NCBI Taxonomy" id="701523"/>
    <lineage>
        <taxon>Bacteria</taxon>
        <taxon>Pseudomonadati</taxon>
        <taxon>Bacteroidota</taxon>
        <taxon>Flavobacteriia</taxon>
        <taxon>Flavobacteriales</taxon>
        <taxon>Flavobacteriaceae</taxon>
        <taxon>Kordia</taxon>
    </lineage>
</organism>
<proteinExistence type="predicted"/>
<reference evidence="2 3" key="1">
    <citation type="submission" date="2018-04" db="EMBL/GenBank/DDBJ databases">
        <title>Genomic Encyclopedia of Archaeal and Bacterial Type Strains, Phase II (KMG-II): from individual species to whole genera.</title>
        <authorList>
            <person name="Goeker M."/>
        </authorList>
    </citation>
    <scope>NUCLEOTIDE SEQUENCE [LARGE SCALE GENOMIC DNA]</scope>
    <source>
        <strain evidence="2 3">DSM 25731</strain>
    </source>
</reference>
<keyword evidence="3" id="KW-1185">Reference proteome</keyword>
<dbReference type="OrthoDB" id="1340494at2"/>
<feature type="transmembrane region" description="Helical" evidence="1">
    <location>
        <begin position="129"/>
        <end position="147"/>
    </location>
</feature>
<protein>
    <submittedName>
        <fullName evidence="2">Uncharacterized protein</fullName>
    </submittedName>
</protein>
<accession>A0A2T6C6M8</accession>
<dbReference type="EMBL" id="QBKT01000001">
    <property type="protein sequence ID" value="PTX63947.1"/>
    <property type="molecule type" value="Genomic_DNA"/>
</dbReference>
<evidence type="ECO:0000313" key="3">
    <source>
        <dbReference type="Proteomes" id="UP000244090"/>
    </source>
</evidence>
<dbReference type="RefSeq" id="WP_108113307.1">
    <property type="nucleotide sequence ID" value="NZ_QBKT01000001.1"/>
</dbReference>
<name>A0A2T6C6M8_9FLAO</name>
<keyword evidence="1" id="KW-0472">Membrane</keyword>
<evidence type="ECO:0000256" key="1">
    <source>
        <dbReference type="SAM" id="Phobius"/>
    </source>
</evidence>
<comment type="caution">
    <text evidence="2">The sequence shown here is derived from an EMBL/GenBank/DDBJ whole genome shotgun (WGS) entry which is preliminary data.</text>
</comment>
<sequence length="183" mass="21261">MHRELVLSAFKKARKEVKEATGVTMSITGLSKKISDYLMDRFHFQYHEKSLRNKYNLAVKEETVELKSSVANYLCRYLGYENYADFILEKEKEANPIETANAEVIEAGKIKKEPTMGEKLKIIIQKNKVTLIFSGLTFMIFFGLYAINKQRFLECEDVYCATELLEVKKKSCKRIQQTKTLYA</sequence>
<keyword evidence="1" id="KW-0812">Transmembrane</keyword>
<evidence type="ECO:0000313" key="2">
    <source>
        <dbReference type="EMBL" id="PTX63947.1"/>
    </source>
</evidence>
<dbReference type="AlphaFoldDB" id="A0A2T6C6M8"/>
<dbReference type="Proteomes" id="UP000244090">
    <property type="component" value="Unassembled WGS sequence"/>
</dbReference>
<keyword evidence="1" id="KW-1133">Transmembrane helix</keyword>
<gene>
    <name evidence="2" type="ORF">C8N46_101557</name>
</gene>